<dbReference type="CDD" id="cd07996">
    <property type="entry name" value="WGR_MMR_like"/>
    <property type="match status" value="1"/>
</dbReference>
<dbReference type="EMBL" id="JAUSUH010000007">
    <property type="protein sequence ID" value="MDQ0348818.1"/>
    <property type="molecule type" value="Genomic_DNA"/>
</dbReference>
<proteinExistence type="predicted"/>
<dbReference type="SUPFAM" id="SSF142921">
    <property type="entry name" value="WGR domain-like"/>
    <property type="match status" value="1"/>
</dbReference>
<dbReference type="SMART" id="SM00773">
    <property type="entry name" value="WGR"/>
    <property type="match status" value="1"/>
</dbReference>
<feature type="domain" description="WGR" evidence="1">
    <location>
        <begin position="1"/>
        <end position="91"/>
    </location>
</feature>
<accession>A0ABU0DK53</accession>
<gene>
    <name evidence="2" type="ORF">J2S76_003252</name>
</gene>
<evidence type="ECO:0000259" key="1">
    <source>
        <dbReference type="PROSITE" id="PS51977"/>
    </source>
</evidence>
<dbReference type="GO" id="GO:0003677">
    <property type="term" value="F:DNA binding"/>
    <property type="evidence" value="ECO:0007669"/>
    <property type="project" value="UniProtKB-KW"/>
</dbReference>
<keyword evidence="2" id="KW-0238">DNA-binding</keyword>
<dbReference type="Proteomes" id="UP001238467">
    <property type="component" value="Unassembled WGS sequence"/>
</dbReference>
<evidence type="ECO:0000313" key="3">
    <source>
        <dbReference type="Proteomes" id="UP001238467"/>
    </source>
</evidence>
<dbReference type="PROSITE" id="PS51977">
    <property type="entry name" value="WGR"/>
    <property type="match status" value="1"/>
</dbReference>
<dbReference type="Gene3D" id="2.20.140.10">
    <property type="entry name" value="WGR domain"/>
    <property type="match status" value="1"/>
</dbReference>
<keyword evidence="3" id="KW-1185">Reference proteome</keyword>
<dbReference type="Pfam" id="PF05406">
    <property type="entry name" value="WGR"/>
    <property type="match status" value="1"/>
</dbReference>
<dbReference type="RefSeq" id="WP_307061965.1">
    <property type="nucleotide sequence ID" value="NZ_JAUSUH010000007.1"/>
</dbReference>
<comment type="caution">
    <text evidence="2">The sequence shown here is derived from an EMBL/GenBank/DDBJ whole genome shotgun (WGS) entry which is preliminary data.</text>
</comment>
<reference evidence="2 3" key="1">
    <citation type="submission" date="2023-07" db="EMBL/GenBank/DDBJ databases">
        <title>Genomic Encyclopedia of Type Strains, Phase IV (KMG-IV): sequencing the most valuable type-strain genomes for metagenomic binning, comparative biology and taxonomic classification.</title>
        <authorList>
            <person name="Goeker M."/>
        </authorList>
    </citation>
    <scope>NUCLEOTIDE SEQUENCE [LARGE SCALE GENOMIC DNA]</scope>
    <source>
        <strain evidence="2 3">DSM 1277</strain>
    </source>
</reference>
<organism evidence="2 3">
    <name type="scientific">Ancylobacter vacuolatus</name>
    <dbReference type="NCBI Taxonomy" id="223389"/>
    <lineage>
        <taxon>Bacteria</taxon>
        <taxon>Pseudomonadati</taxon>
        <taxon>Pseudomonadota</taxon>
        <taxon>Alphaproteobacteria</taxon>
        <taxon>Hyphomicrobiales</taxon>
        <taxon>Xanthobacteraceae</taxon>
        <taxon>Ancylobacter</taxon>
    </lineage>
</organism>
<sequence>MSTIPNASFHLRRIVPARNMARFYVACVEPSLLPGCSLRRSWGRIGAPGRTRIDLFDASANAVEALARLRRQKLRRGYVEVGDVVTPAADTTVLVDRPQEPNPL</sequence>
<evidence type="ECO:0000313" key="2">
    <source>
        <dbReference type="EMBL" id="MDQ0348818.1"/>
    </source>
</evidence>
<dbReference type="InterPro" id="IPR036930">
    <property type="entry name" value="WGR_dom_sf"/>
</dbReference>
<dbReference type="InterPro" id="IPR049809">
    <property type="entry name" value="YehF/YfeS-like_WGR"/>
</dbReference>
<protein>
    <submittedName>
        <fullName evidence="2">DNA-binding WGR domain protein</fullName>
    </submittedName>
</protein>
<dbReference type="InterPro" id="IPR008893">
    <property type="entry name" value="WGR_domain"/>
</dbReference>
<name>A0ABU0DK53_9HYPH</name>